<evidence type="ECO:0000259" key="5">
    <source>
        <dbReference type="Pfam" id="PF04542"/>
    </source>
</evidence>
<dbReference type="Gene3D" id="1.10.1740.10">
    <property type="match status" value="1"/>
</dbReference>
<evidence type="ECO:0000256" key="3">
    <source>
        <dbReference type="ARBA" id="ARBA00023082"/>
    </source>
</evidence>
<dbReference type="NCBIfam" id="TIGR02937">
    <property type="entry name" value="sigma70-ECF"/>
    <property type="match status" value="1"/>
</dbReference>
<dbReference type="InterPro" id="IPR013324">
    <property type="entry name" value="RNA_pol_sigma_r3/r4-like"/>
</dbReference>
<dbReference type="PANTHER" id="PTHR43133:SF25">
    <property type="entry name" value="RNA POLYMERASE SIGMA FACTOR RFAY-RELATED"/>
    <property type="match status" value="1"/>
</dbReference>
<evidence type="ECO:0000259" key="6">
    <source>
        <dbReference type="Pfam" id="PF08281"/>
    </source>
</evidence>
<organism evidence="7 8">
    <name type="scientific">Nonomuraea rosea</name>
    <dbReference type="NCBI Taxonomy" id="638574"/>
    <lineage>
        <taxon>Bacteria</taxon>
        <taxon>Bacillati</taxon>
        <taxon>Actinomycetota</taxon>
        <taxon>Actinomycetes</taxon>
        <taxon>Streptosporangiales</taxon>
        <taxon>Streptosporangiaceae</taxon>
        <taxon>Nonomuraea</taxon>
    </lineage>
</organism>
<dbReference type="EMBL" id="BAABDQ010000013">
    <property type="protein sequence ID" value="GAA3570743.1"/>
    <property type="molecule type" value="Genomic_DNA"/>
</dbReference>
<sequence>MDPEEPLVKGRTAKAVSQQLDDAGIVAASLADPEAFGELFRRHAPRLHAYIKRRLGCTLADDLVAEAFATAFRQRGRFDGRSEFAAWLWGIASNLIAKHHRQETRMYRAFARTGVDPAEDGLAELVSERMAAAAYGPRLAKALASLSAQDRGAVLLLAWGELSYAEIAAILELPLGTVKAKIHRARTKLRKALPGEENDG</sequence>
<gene>
    <name evidence="7" type="ORF">GCM10022419_059490</name>
</gene>
<dbReference type="SUPFAM" id="SSF88659">
    <property type="entry name" value="Sigma3 and sigma4 domains of RNA polymerase sigma factors"/>
    <property type="match status" value="1"/>
</dbReference>
<keyword evidence="3" id="KW-0731">Sigma factor</keyword>
<dbReference type="Pfam" id="PF08281">
    <property type="entry name" value="Sigma70_r4_2"/>
    <property type="match status" value="1"/>
</dbReference>
<proteinExistence type="inferred from homology"/>
<accession>A0ABP6XVK2</accession>
<feature type="domain" description="RNA polymerase sigma factor 70 region 4 type 2" evidence="6">
    <location>
        <begin position="139"/>
        <end position="189"/>
    </location>
</feature>
<name>A0ABP6XVK2_9ACTN</name>
<evidence type="ECO:0000313" key="8">
    <source>
        <dbReference type="Proteomes" id="UP001500630"/>
    </source>
</evidence>
<dbReference type="InterPro" id="IPR014284">
    <property type="entry name" value="RNA_pol_sigma-70_dom"/>
</dbReference>
<evidence type="ECO:0000256" key="1">
    <source>
        <dbReference type="ARBA" id="ARBA00010641"/>
    </source>
</evidence>
<keyword evidence="8" id="KW-1185">Reference proteome</keyword>
<comment type="similarity">
    <text evidence="1">Belongs to the sigma-70 factor family. ECF subfamily.</text>
</comment>
<dbReference type="InterPro" id="IPR013249">
    <property type="entry name" value="RNA_pol_sigma70_r4_t2"/>
</dbReference>
<evidence type="ECO:0000313" key="7">
    <source>
        <dbReference type="EMBL" id="GAA3570743.1"/>
    </source>
</evidence>
<dbReference type="InterPro" id="IPR039425">
    <property type="entry name" value="RNA_pol_sigma-70-like"/>
</dbReference>
<dbReference type="InterPro" id="IPR007627">
    <property type="entry name" value="RNA_pol_sigma70_r2"/>
</dbReference>
<dbReference type="Gene3D" id="1.10.10.10">
    <property type="entry name" value="Winged helix-like DNA-binding domain superfamily/Winged helix DNA-binding domain"/>
    <property type="match status" value="1"/>
</dbReference>
<dbReference type="Proteomes" id="UP001500630">
    <property type="component" value="Unassembled WGS sequence"/>
</dbReference>
<keyword evidence="4" id="KW-0804">Transcription</keyword>
<evidence type="ECO:0000256" key="2">
    <source>
        <dbReference type="ARBA" id="ARBA00023015"/>
    </source>
</evidence>
<dbReference type="PANTHER" id="PTHR43133">
    <property type="entry name" value="RNA POLYMERASE ECF-TYPE SIGMA FACTO"/>
    <property type="match status" value="1"/>
</dbReference>
<dbReference type="Pfam" id="PF04542">
    <property type="entry name" value="Sigma70_r2"/>
    <property type="match status" value="1"/>
</dbReference>
<feature type="domain" description="RNA polymerase sigma-70 region 2" evidence="5">
    <location>
        <begin position="39"/>
        <end position="105"/>
    </location>
</feature>
<comment type="caution">
    <text evidence="7">The sequence shown here is derived from an EMBL/GenBank/DDBJ whole genome shotgun (WGS) entry which is preliminary data.</text>
</comment>
<reference evidence="8" key="1">
    <citation type="journal article" date="2019" name="Int. J. Syst. Evol. Microbiol.">
        <title>The Global Catalogue of Microorganisms (GCM) 10K type strain sequencing project: providing services to taxonomists for standard genome sequencing and annotation.</title>
        <authorList>
            <consortium name="The Broad Institute Genomics Platform"/>
            <consortium name="The Broad Institute Genome Sequencing Center for Infectious Disease"/>
            <person name="Wu L."/>
            <person name="Ma J."/>
        </authorList>
    </citation>
    <scope>NUCLEOTIDE SEQUENCE [LARGE SCALE GENOMIC DNA]</scope>
    <source>
        <strain evidence="8">JCM 17326</strain>
    </source>
</reference>
<dbReference type="InterPro" id="IPR036388">
    <property type="entry name" value="WH-like_DNA-bd_sf"/>
</dbReference>
<evidence type="ECO:0000256" key="4">
    <source>
        <dbReference type="ARBA" id="ARBA00023163"/>
    </source>
</evidence>
<protein>
    <recommendedName>
        <fullName evidence="9">RNA polymerase sigma factor</fullName>
    </recommendedName>
</protein>
<evidence type="ECO:0008006" key="9">
    <source>
        <dbReference type="Google" id="ProtNLM"/>
    </source>
</evidence>
<dbReference type="SUPFAM" id="SSF88946">
    <property type="entry name" value="Sigma2 domain of RNA polymerase sigma factors"/>
    <property type="match status" value="1"/>
</dbReference>
<dbReference type="CDD" id="cd06171">
    <property type="entry name" value="Sigma70_r4"/>
    <property type="match status" value="1"/>
</dbReference>
<dbReference type="InterPro" id="IPR013325">
    <property type="entry name" value="RNA_pol_sigma_r2"/>
</dbReference>
<keyword evidence="2" id="KW-0805">Transcription regulation</keyword>